<accession>A0A564YDD8</accession>
<name>A0A564YDD8_HYMDI</name>
<dbReference type="AlphaFoldDB" id="A0A564YDD8"/>
<evidence type="ECO:0000313" key="1">
    <source>
        <dbReference type="EMBL" id="VUZ45297.1"/>
    </source>
</evidence>
<sequence>MATLYVVEMIMGVVNYIYGSKSTYDLRSHIDQVHDTAQVDPNVIVNEFKDVYNNPYFEVLYDAATGQYNVFNIITLLTGTGIFQLWIAEMAFVYTCINNDETEY</sequence>
<proteinExistence type="predicted"/>
<evidence type="ECO:0000313" key="2">
    <source>
        <dbReference type="Proteomes" id="UP000321570"/>
    </source>
</evidence>
<dbReference type="EMBL" id="CABIJS010000166">
    <property type="protein sequence ID" value="VUZ45297.1"/>
    <property type="molecule type" value="Genomic_DNA"/>
</dbReference>
<dbReference type="Proteomes" id="UP000321570">
    <property type="component" value="Unassembled WGS sequence"/>
</dbReference>
<gene>
    <name evidence="1" type="ORF">WMSIL1_LOCUS5247</name>
</gene>
<organism evidence="1 2">
    <name type="scientific">Hymenolepis diminuta</name>
    <name type="common">Rat tapeworm</name>
    <dbReference type="NCBI Taxonomy" id="6216"/>
    <lineage>
        <taxon>Eukaryota</taxon>
        <taxon>Metazoa</taxon>
        <taxon>Spiralia</taxon>
        <taxon>Lophotrochozoa</taxon>
        <taxon>Platyhelminthes</taxon>
        <taxon>Cestoda</taxon>
        <taxon>Eucestoda</taxon>
        <taxon>Cyclophyllidea</taxon>
        <taxon>Hymenolepididae</taxon>
        <taxon>Hymenolepis</taxon>
    </lineage>
</organism>
<protein>
    <submittedName>
        <fullName evidence="1">Uncharacterized protein</fullName>
    </submittedName>
</protein>
<keyword evidence="2" id="KW-1185">Reference proteome</keyword>
<reference evidence="1 2" key="1">
    <citation type="submission" date="2019-07" db="EMBL/GenBank/DDBJ databases">
        <authorList>
            <person name="Jastrzebski P J."/>
            <person name="Paukszto L."/>
            <person name="Jastrzebski P J."/>
        </authorList>
    </citation>
    <scope>NUCLEOTIDE SEQUENCE [LARGE SCALE GENOMIC DNA]</scope>
    <source>
        <strain evidence="1 2">WMS-il1</strain>
    </source>
</reference>